<accession>A0A6S8AQY9</accession>
<dbReference type="EMBL" id="HBIN01005284">
    <property type="protein sequence ID" value="CAE0433479.1"/>
    <property type="molecule type" value="Transcribed_RNA"/>
</dbReference>
<gene>
    <name evidence="3" type="ORF">ASTO00021_LOCUS3797</name>
    <name evidence="4" type="ORF">ASTO00021_LOCUS3798</name>
    <name evidence="5" type="ORF">ASTO00021_LOCUS3799</name>
    <name evidence="6" type="ORF">ASTO00021_LOCUS3800</name>
    <name evidence="7" type="ORF">ASTO00021_LOCUS3801</name>
    <name evidence="8" type="ORF">ASTO00021_LOCUS3802</name>
    <name evidence="9" type="ORF">ASTO00021_LOCUS3803</name>
</gene>
<organism evidence="5">
    <name type="scientific">Aplanochytrium stocchinoi</name>
    <dbReference type="NCBI Taxonomy" id="215587"/>
    <lineage>
        <taxon>Eukaryota</taxon>
        <taxon>Sar</taxon>
        <taxon>Stramenopiles</taxon>
        <taxon>Bigyra</taxon>
        <taxon>Labyrinthulomycetes</taxon>
        <taxon>Thraustochytrida</taxon>
        <taxon>Thraustochytriidae</taxon>
        <taxon>Aplanochytrium</taxon>
    </lineage>
</organism>
<evidence type="ECO:0000313" key="9">
    <source>
        <dbReference type="EMBL" id="CAE0433482.1"/>
    </source>
</evidence>
<evidence type="ECO:0000313" key="3">
    <source>
        <dbReference type="EMBL" id="CAE0433476.1"/>
    </source>
</evidence>
<dbReference type="EMBL" id="HBIN01005287">
    <property type="protein sequence ID" value="CAE0433482.1"/>
    <property type="molecule type" value="Transcribed_RNA"/>
</dbReference>
<reference evidence="5" key="1">
    <citation type="submission" date="2021-01" db="EMBL/GenBank/DDBJ databases">
        <authorList>
            <person name="Corre E."/>
            <person name="Pelletier E."/>
            <person name="Niang G."/>
            <person name="Scheremetjew M."/>
            <person name="Finn R."/>
            <person name="Kale V."/>
            <person name="Holt S."/>
            <person name="Cochrane G."/>
            <person name="Meng A."/>
            <person name="Brown T."/>
            <person name="Cohen L."/>
        </authorList>
    </citation>
    <scope>NUCLEOTIDE SEQUENCE</scope>
    <source>
        <strain evidence="5">GSBS06</strain>
    </source>
</reference>
<dbReference type="AlphaFoldDB" id="A0A6S8AQY9"/>
<dbReference type="PANTHER" id="PTHR13812">
    <property type="entry name" value="KETIMINE REDUCTASE MU-CRYSTALLIN"/>
    <property type="match status" value="1"/>
</dbReference>
<dbReference type="InterPro" id="IPR003462">
    <property type="entry name" value="ODC_Mu_crystall"/>
</dbReference>
<dbReference type="Gene3D" id="3.30.1780.10">
    <property type="entry name" value="ornithine cyclodeaminase, domain 1"/>
    <property type="match status" value="1"/>
</dbReference>
<evidence type="ECO:0000313" key="8">
    <source>
        <dbReference type="EMBL" id="CAE0433481.1"/>
    </source>
</evidence>
<dbReference type="EMBL" id="HBIN01005283">
    <property type="protein sequence ID" value="CAE0433478.1"/>
    <property type="molecule type" value="Transcribed_RNA"/>
</dbReference>
<evidence type="ECO:0000256" key="1">
    <source>
        <dbReference type="ARBA" id="ARBA00008903"/>
    </source>
</evidence>
<evidence type="ECO:0000256" key="2">
    <source>
        <dbReference type="SAM" id="MobiDB-lite"/>
    </source>
</evidence>
<feature type="region of interest" description="Disordered" evidence="2">
    <location>
        <begin position="1"/>
        <end position="21"/>
    </location>
</feature>
<dbReference type="EMBL" id="HBIN01005285">
    <property type="protein sequence ID" value="CAE0433480.1"/>
    <property type="molecule type" value="Transcribed_RNA"/>
</dbReference>
<dbReference type="EMBL" id="HBIN01005281">
    <property type="protein sequence ID" value="CAE0433476.1"/>
    <property type="molecule type" value="Transcribed_RNA"/>
</dbReference>
<dbReference type="GO" id="GO:0005737">
    <property type="term" value="C:cytoplasm"/>
    <property type="evidence" value="ECO:0007669"/>
    <property type="project" value="TreeGrafter"/>
</dbReference>
<evidence type="ECO:0000313" key="7">
    <source>
        <dbReference type="EMBL" id="CAE0433480.1"/>
    </source>
</evidence>
<evidence type="ECO:0000313" key="4">
    <source>
        <dbReference type="EMBL" id="CAE0433477.1"/>
    </source>
</evidence>
<evidence type="ECO:0000313" key="6">
    <source>
        <dbReference type="EMBL" id="CAE0433479.1"/>
    </source>
</evidence>
<dbReference type="Pfam" id="PF02423">
    <property type="entry name" value="OCD_Mu_crystall"/>
    <property type="match status" value="1"/>
</dbReference>
<dbReference type="Gene3D" id="3.40.50.720">
    <property type="entry name" value="NAD(P)-binding Rossmann-like Domain"/>
    <property type="match status" value="1"/>
</dbReference>
<dbReference type="EMBL" id="HBIN01005286">
    <property type="protein sequence ID" value="CAE0433481.1"/>
    <property type="molecule type" value="Transcribed_RNA"/>
</dbReference>
<name>A0A6S8AQY9_9STRA</name>
<dbReference type="SUPFAM" id="SSF51735">
    <property type="entry name" value="NAD(P)-binding Rossmann-fold domains"/>
    <property type="match status" value="1"/>
</dbReference>
<proteinExistence type="inferred from homology"/>
<dbReference type="InterPro" id="IPR036291">
    <property type="entry name" value="NAD(P)-bd_dom_sf"/>
</dbReference>
<feature type="compositionally biased region" description="Basic and acidic residues" evidence="2">
    <location>
        <begin position="1"/>
        <end position="17"/>
    </location>
</feature>
<evidence type="ECO:0000313" key="5">
    <source>
        <dbReference type="EMBL" id="CAE0433478.1"/>
    </source>
</evidence>
<dbReference type="EMBL" id="HBIN01005282">
    <property type="protein sequence ID" value="CAE0433477.1"/>
    <property type="molecule type" value="Transcribed_RNA"/>
</dbReference>
<dbReference type="PANTHER" id="PTHR13812:SF19">
    <property type="entry name" value="KETIMINE REDUCTASE MU-CRYSTALLIN"/>
    <property type="match status" value="1"/>
</dbReference>
<comment type="similarity">
    <text evidence="1">Belongs to the ornithine cyclodeaminase/mu-crystallin family.</text>
</comment>
<protein>
    <submittedName>
        <fullName evidence="5">Uncharacterized protein</fullName>
    </submittedName>
</protein>
<dbReference type="InterPro" id="IPR023401">
    <property type="entry name" value="ODC_N"/>
</dbReference>
<sequence length="199" mass="21593">MYASREQHAHEAGEPANKKRRTTAFTGMQTKELPKFQFVASEDVVKLEECVKVADVICTATGSPTPLFVGKWLKANAHINAVGSYQANTTELDVETVMRSKIMVDTMAAFEAGDLKIPFQNCSEELKKKHLLGSLGKILNTNDVNTSNGTLSAARYRESDPKISVTLFKSVGCSVQDAATARVALKCCTEANIGGTFEI</sequence>